<feature type="coiled-coil region" evidence="1">
    <location>
        <begin position="55"/>
        <end position="82"/>
    </location>
</feature>
<dbReference type="AlphaFoldDB" id="A0AAV5SYM2"/>
<evidence type="ECO:0000259" key="2">
    <source>
        <dbReference type="PROSITE" id="PS50106"/>
    </source>
</evidence>
<comment type="caution">
    <text evidence="3">The sequence shown here is derived from an EMBL/GenBank/DDBJ whole genome shotgun (WGS) entry which is preliminary data.</text>
</comment>
<dbReference type="InterPro" id="IPR036034">
    <property type="entry name" value="PDZ_sf"/>
</dbReference>
<dbReference type="Proteomes" id="UP001432027">
    <property type="component" value="Unassembled WGS sequence"/>
</dbReference>
<dbReference type="InterPro" id="IPR041489">
    <property type="entry name" value="PDZ_6"/>
</dbReference>
<dbReference type="Pfam" id="PF17820">
    <property type="entry name" value="PDZ_6"/>
    <property type="match status" value="1"/>
</dbReference>
<keyword evidence="1" id="KW-0175">Coiled coil</keyword>
<accession>A0AAV5SYM2</accession>
<reference evidence="3" key="1">
    <citation type="submission" date="2023-10" db="EMBL/GenBank/DDBJ databases">
        <title>Genome assembly of Pristionchus species.</title>
        <authorList>
            <person name="Yoshida K."/>
            <person name="Sommer R.J."/>
        </authorList>
    </citation>
    <scope>NUCLEOTIDE SEQUENCE</scope>
    <source>
        <strain evidence="3">RS0144</strain>
    </source>
</reference>
<dbReference type="EMBL" id="BTSX01000003">
    <property type="protein sequence ID" value="GMS88306.1"/>
    <property type="molecule type" value="Genomic_DNA"/>
</dbReference>
<dbReference type="InterPro" id="IPR001478">
    <property type="entry name" value="PDZ"/>
</dbReference>
<dbReference type="SUPFAM" id="SSF50156">
    <property type="entry name" value="PDZ domain-like"/>
    <property type="match status" value="1"/>
</dbReference>
<keyword evidence="4" id="KW-1185">Reference proteome</keyword>
<dbReference type="PROSITE" id="PS50106">
    <property type="entry name" value="PDZ"/>
    <property type="match status" value="1"/>
</dbReference>
<dbReference type="Gene3D" id="2.30.42.10">
    <property type="match status" value="1"/>
</dbReference>
<evidence type="ECO:0000256" key="1">
    <source>
        <dbReference type="SAM" id="Coils"/>
    </source>
</evidence>
<evidence type="ECO:0000313" key="3">
    <source>
        <dbReference type="EMBL" id="GMS88306.1"/>
    </source>
</evidence>
<name>A0AAV5SYM2_9BILA</name>
<feature type="non-terminal residue" evidence="3">
    <location>
        <position position="1"/>
    </location>
</feature>
<organism evidence="3 4">
    <name type="scientific">Pristionchus entomophagus</name>
    <dbReference type="NCBI Taxonomy" id="358040"/>
    <lineage>
        <taxon>Eukaryota</taxon>
        <taxon>Metazoa</taxon>
        <taxon>Ecdysozoa</taxon>
        <taxon>Nematoda</taxon>
        <taxon>Chromadorea</taxon>
        <taxon>Rhabditida</taxon>
        <taxon>Rhabditina</taxon>
        <taxon>Diplogasteromorpha</taxon>
        <taxon>Diplogasteroidea</taxon>
        <taxon>Neodiplogasteridae</taxon>
        <taxon>Pristionchus</taxon>
    </lineage>
</organism>
<proteinExistence type="predicted"/>
<evidence type="ECO:0000313" key="4">
    <source>
        <dbReference type="Proteomes" id="UP001432027"/>
    </source>
</evidence>
<gene>
    <name evidence="3" type="ORF">PENTCL1PPCAC_10481</name>
</gene>
<protein>
    <recommendedName>
        <fullName evidence="2">PDZ domain-containing protein</fullName>
    </recommendedName>
</protein>
<sequence>EIDDLKWDLEKMGENIRKMVGDKKELNETVTDLNKILLDAEHSREEQLWMKNEEIHKMKMALEEKEVENESLRTEVQKLRETVMTKVKTEQGIVEKTLQKVEPETTSRFVDVNKKGSEYLRVCVNITDDHSLIVYNIVPGGPADLAGMKAGDEILSVNGTENRKEGSG</sequence>
<feature type="domain" description="PDZ" evidence="2">
    <location>
        <begin position="109"/>
        <end position="168"/>
    </location>
</feature>